<accession>A0A9Q2CXS6</accession>
<dbReference type="AlphaFoldDB" id="A0A9Q2CXS6"/>
<gene>
    <name evidence="2" type="ORF">HNQ45_000118</name>
</gene>
<protein>
    <submittedName>
        <fullName evidence="2">Uncharacterized protein</fullName>
    </submittedName>
</protein>
<sequence>MNTYLILAIVFGLITLALFTLTVKHASQGERSAMWSGFTIVSLVITVIVVGVYQQEKLYYNPKEIADNVLSKQIQDVVHAYNLQDDYYEADIPKFEKGEYRENTPLKFSDYTVTNIVKKPRGQYITIEKNNKSVIIYDPIGKRDIKLEQQYTFLGSPSLSYPFVVKLHYKDDQSRFVLF</sequence>
<evidence type="ECO:0000256" key="1">
    <source>
        <dbReference type="SAM" id="Phobius"/>
    </source>
</evidence>
<evidence type="ECO:0000313" key="2">
    <source>
        <dbReference type="EMBL" id="MBB5175260.1"/>
    </source>
</evidence>
<evidence type="ECO:0000313" key="3">
    <source>
        <dbReference type="Proteomes" id="UP000579136"/>
    </source>
</evidence>
<feature type="transmembrane region" description="Helical" evidence="1">
    <location>
        <begin position="6"/>
        <end position="23"/>
    </location>
</feature>
<name>A0A9Q2CXS6_9STAP</name>
<comment type="caution">
    <text evidence="2">The sequence shown here is derived from an EMBL/GenBank/DDBJ whole genome shotgun (WGS) entry which is preliminary data.</text>
</comment>
<dbReference type="RefSeq" id="WP_183672693.1">
    <property type="nucleotide sequence ID" value="NZ_CBCRYX010000003.1"/>
</dbReference>
<dbReference type="Proteomes" id="UP000579136">
    <property type="component" value="Unassembled WGS sequence"/>
</dbReference>
<dbReference type="EMBL" id="JACHHF010000001">
    <property type="protein sequence ID" value="MBB5175260.1"/>
    <property type="molecule type" value="Genomic_DNA"/>
</dbReference>
<feature type="transmembrane region" description="Helical" evidence="1">
    <location>
        <begin position="35"/>
        <end position="53"/>
    </location>
</feature>
<organism evidence="2 3">
    <name type="scientific">Nosocomiicoccus ampullae</name>
    <dbReference type="NCBI Taxonomy" id="489910"/>
    <lineage>
        <taxon>Bacteria</taxon>
        <taxon>Bacillati</taxon>
        <taxon>Bacillota</taxon>
        <taxon>Bacilli</taxon>
        <taxon>Bacillales</taxon>
        <taxon>Staphylococcaceae</taxon>
        <taxon>Nosocomiicoccus</taxon>
    </lineage>
</organism>
<reference evidence="2 3" key="1">
    <citation type="submission" date="2020-08" db="EMBL/GenBank/DDBJ databases">
        <title>Genomic Encyclopedia of Type Strains, Phase IV (KMG-IV): sequencing the most valuable type-strain genomes for metagenomic binning, comparative biology and taxonomic classification.</title>
        <authorList>
            <person name="Goeker M."/>
        </authorList>
    </citation>
    <scope>NUCLEOTIDE SEQUENCE [LARGE SCALE GENOMIC DNA]</scope>
    <source>
        <strain evidence="2 3">DSM 19163</strain>
    </source>
</reference>
<keyword evidence="3" id="KW-1185">Reference proteome</keyword>
<keyword evidence="1" id="KW-1133">Transmembrane helix</keyword>
<proteinExistence type="predicted"/>
<keyword evidence="1" id="KW-0812">Transmembrane</keyword>
<keyword evidence="1" id="KW-0472">Membrane</keyword>